<gene>
    <name evidence="2" type="ORF">LCGC14_1950150</name>
</gene>
<sequence>MPGCSPAGPDNVAARHQPAPQHPAHQLLPREAYLELGEGQIGWGLVGLAESIWCQVLHYILDDVGNME</sequence>
<dbReference type="AlphaFoldDB" id="A0A0F9G632"/>
<feature type="non-terminal residue" evidence="2">
    <location>
        <position position="68"/>
    </location>
</feature>
<protein>
    <submittedName>
        <fullName evidence="2">Uncharacterized protein</fullName>
    </submittedName>
</protein>
<reference evidence="2" key="1">
    <citation type="journal article" date="2015" name="Nature">
        <title>Complex archaea that bridge the gap between prokaryotes and eukaryotes.</title>
        <authorList>
            <person name="Spang A."/>
            <person name="Saw J.H."/>
            <person name="Jorgensen S.L."/>
            <person name="Zaremba-Niedzwiedzka K."/>
            <person name="Martijn J."/>
            <person name="Lind A.E."/>
            <person name="van Eijk R."/>
            <person name="Schleper C."/>
            <person name="Guy L."/>
            <person name="Ettema T.J."/>
        </authorList>
    </citation>
    <scope>NUCLEOTIDE SEQUENCE</scope>
</reference>
<proteinExistence type="predicted"/>
<evidence type="ECO:0000256" key="1">
    <source>
        <dbReference type="SAM" id="MobiDB-lite"/>
    </source>
</evidence>
<feature type="region of interest" description="Disordered" evidence="1">
    <location>
        <begin position="1"/>
        <end position="24"/>
    </location>
</feature>
<organism evidence="2">
    <name type="scientific">marine sediment metagenome</name>
    <dbReference type="NCBI Taxonomy" id="412755"/>
    <lineage>
        <taxon>unclassified sequences</taxon>
        <taxon>metagenomes</taxon>
        <taxon>ecological metagenomes</taxon>
    </lineage>
</organism>
<comment type="caution">
    <text evidence="2">The sequence shown here is derived from an EMBL/GenBank/DDBJ whole genome shotgun (WGS) entry which is preliminary data.</text>
</comment>
<dbReference type="EMBL" id="LAZR01021273">
    <property type="protein sequence ID" value="KKL85891.1"/>
    <property type="molecule type" value="Genomic_DNA"/>
</dbReference>
<feature type="compositionally biased region" description="Low complexity" evidence="1">
    <location>
        <begin position="14"/>
        <end position="24"/>
    </location>
</feature>
<accession>A0A0F9G632</accession>
<name>A0A0F9G632_9ZZZZ</name>
<evidence type="ECO:0000313" key="2">
    <source>
        <dbReference type="EMBL" id="KKL85891.1"/>
    </source>
</evidence>